<reference evidence="2 3" key="1">
    <citation type="journal article" date="2019" name="Sci. Rep.">
        <title>Comparative genomics of chytrid fungi reveal insights into the obligate biotrophic and pathogenic lifestyle of Synchytrium endobioticum.</title>
        <authorList>
            <person name="van de Vossenberg B.T.L.H."/>
            <person name="Warris S."/>
            <person name="Nguyen H.D.T."/>
            <person name="van Gent-Pelzer M.P.E."/>
            <person name="Joly D.L."/>
            <person name="van de Geest H.C."/>
            <person name="Bonants P.J.M."/>
            <person name="Smith D.S."/>
            <person name="Levesque C.A."/>
            <person name="van der Lee T.A.J."/>
        </authorList>
    </citation>
    <scope>NUCLEOTIDE SEQUENCE [LARGE SCALE GENOMIC DNA]</scope>
    <source>
        <strain evidence="2 3">CBS 809.83</strain>
    </source>
</reference>
<feature type="compositionally biased region" description="Pro residues" evidence="1">
    <location>
        <begin position="128"/>
        <end position="144"/>
    </location>
</feature>
<comment type="caution">
    <text evidence="2">The sequence shown here is derived from an EMBL/GenBank/DDBJ whole genome shotgun (WGS) entry which is preliminary data.</text>
</comment>
<gene>
    <name evidence="2" type="ORF">PhCBS80983_g06215</name>
</gene>
<organism evidence="2 3">
    <name type="scientific">Powellomyces hirtus</name>
    <dbReference type="NCBI Taxonomy" id="109895"/>
    <lineage>
        <taxon>Eukaryota</taxon>
        <taxon>Fungi</taxon>
        <taxon>Fungi incertae sedis</taxon>
        <taxon>Chytridiomycota</taxon>
        <taxon>Chytridiomycota incertae sedis</taxon>
        <taxon>Chytridiomycetes</taxon>
        <taxon>Spizellomycetales</taxon>
        <taxon>Powellomycetaceae</taxon>
        <taxon>Powellomyces</taxon>
    </lineage>
</organism>
<feature type="compositionally biased region" description="Basic and acidic residues" evidence="1">
    <location>
        <begin position="62"/>
        <end position="90"/>
    </location>
</feature>
<sequence length="172" mass="19414">MSQEDPELQHEESSADGEPTEDPQSVQDTDQQPEQGQVQEPEVAPAPLKKPRSPGQIAAMKKATEARAKNLREMQARKKKEDAVLEKQRKIDEAKRILEKEKEERRIKREARKKVLEEKQQKAKFVPKPVPKAQPKPKAKPAPSPAATNPYTTFVEFDQSESSDDDYGGIFG</sequence>
<protein>
    <submittedName>
        <fullName evidence="2">Uncharacterized protein</fullName>
    </submittedName>
</protein>
<keyword evidence="3" id="KW-1185">Reference proteome</keyword>
<dbReference type="Proteomes" id="UP000318582">
    <property type="component" value="Unassembled WGS sequence"/>
</dbReference>
<dbReference type="AlphaFoldDB" id="A0A507DS63"/>
<name>A0A507DS63_9FUNG</name>
<proteinExistence type="predicted"/>
<feature type="compositionally biased region" description="Low complexity" evidence="1">
    <location>
        <begin position="26"/>
        <end position="45"/>
    </location>
</feature>
<evidence type="ECO:0000313" key="3">
    <source>
        <dbReference type="Proteomes" id="UP000318582"/>
    </source>
</evidence>
<feature type="compositionally biased region" description="Acidic residues" evidence="1">
    <location>
        <begin position="158"/>
        <end position="172"/>
    </location>
</feature>
<dbReference type="EMBL" id="QEAQ01000204">
    <property type="protein sequence ID" value="TPX53710.1"/>
    <property type="molecule type" value="Genomic_DNA"/>
</dbReference>
<evidence type="ECO:0000313" key="2">
    <source>
        <dbReference type="EMBL" id="TPX53710.1"/>
    </source>
</evidence>
<feature type="region of interest" description="Disordered" evidence="1">
    <location>
        <begin position="114"/>
        <end position="172"/>
    </location>
</feature>
<evidence type="ECO:0000256" key="1">
    <source>
        <dbReference type="SAM" id="MobiDB-lite"/>
    </source>
</evidence>
<feature type="region of interest" description="Disordered" evidence="1">
    <location>
        <begin position="1"/>
        <end position="90"/>
    </location>
</feature>
<accession>A0A507DS63</accession>